<comment type="caution">
    <text evidence="1">The sequence shown here is derived from an EMBL/GenBank/DDBJ whole genome shotgun (WGS) entry which is preliminary data.</text>
</comment>
<keyword evidence="1" id="KW-0946">Virion</keyword>
<keyword evidence="1" id="KW-0167">Capsid protein</keyword>
<reference evidence="1 2" key="1">
    <citation type="submission" date="2018-07" db="EMBL/GenBank/DDBJ databases">
        <title>Genomic Encyclopedia of Type Strains, Phase III (KMG-III): the genomes of soil and plant-associated and newly described type strains.</title>
        <authorList>
            <person name="Whitman W."/>
        </authorList>
    </citation>
    <scope>NUCLEOTIDE SEQUENCE [LARGE SCALE GENOMIC DNA]</scope>
    <source>
        <strain evidence="1 2">CECT 8236</strain>
    </source>
</reference>
<sequence length="352" mass="40407">MPIPIRAITISDAASWELEKNLWNDEFVPAKMTVNGVAVSVKIRHRGGHTRDYPKRSYEVVNKNQTVHYNAEFDDPSAIRNALSFAFFPMIGVPTQKAKHVLLKMNGRSLGVYLEIEAVERSFFRKRKIGASSLFYAVNNRADFGLYSPDSDRLKSSLTSGYEHRFGDSSEKVKLAAFIKGINVRNGKQAESFIRSRLDVSNYLRWLTGAVLTGNYDGFEQNYAIYRSGGTDKFRMIPWDYEGTWGRNCYGRLVDSDMVQVTGYNFLTRKMLKYSSFRNQYQSTLRTALAGPFTETRIMPLANRMLGQISPYIREDRARKWSYADFLGESGVIHNYIKERRSIVKKEMAYLS</sequence>
<name>A0A3D9IR80_9BACL</name>
<dbReference type="EMBL" id="QRDY01000003">
    <property type="protein sequence ID" value="RED64158.1"/>
    <property type="molecule type" value="Genomic_DNA"/>
</dbReference>
<gene>
    <name evidence="1" type="ORF">DFP95_103402</name>
</gene>
<dbReference type="PANTHER" id="PTHR40050">
    <property type="entry name" value="INNER SPORE COAT PROTEIN H"/>
    <property type="match status" value="1"/>
</dbReference>
<dbReference type="Pfam" id="PF08757">
    <property type="entry name" value="CotH"/>
    <property type="match status" value="1"/>
</dbReference>
<protein>
    <submittedName>
        <fullName evidence="1">Spore coat protein H</fullName>
    </submittedName>
</protein>
<dbReference type="Proteomes" id="UP000256869">
    <property type="component" value="Unassembled WGS sequence"/>
</dbReference>
<dbReference type="AlphaFoldDB" id="A0A3D9IR80"/>
<dbReference type="PANTHER" id="PTHR40050:SF1">
    <property type="entry name" value="INNER SPORE COAT PROTEIN H"/>
    <property type="match status" value="1"/>
</dbReference>
<dbReference type="RefSeq" id="WP_115992240.1">
    <property type="nucleotide sequence ID" value="NZ_QRDY01000003.1"/>
</dbReference>
<keyword evidence="2" id="KW-1185">Reference proteome</keyword>
<proteinExistence type="predicted"/>
<evidence type="ECO:0000313" key="2">
    <source>
        <dbReference type="Proteomes" id="UP000256869"/>
    </source>
</evidence>
<evidence type="ECO:0000313" key="1">
    <source>
        <dbReference type="EMBL" id="RED64158.1"/>
    </source>
</evidence>
<dbReference type="OrthoDB" id="3235126at2"/>
<dbReference type="InterPro" id="IPR014867">
    <property type="entry name" value="Spore_coat_CotH_CotH2/3/7"/>
</dbReference>
<accession>A0A3D9IR80</accession>
<organism evidence="1 2">
    <name type="scientific">Cohnella lupini</name>
    <dbReference type="NCBI Taxonomy" id="1294267"/>
    <lineage>
        <taxon>Bacteria</taxon>
        <taxon>Bacillati</taxon>
        <taxon>Bacillota</taxon>
        <taxon>Bacilli</taxon>
        <taxon>Bacillales</taxon>
        <taxon>Paenibacillaceae</taxon>
        <taxon>Cohnella</taxon>
    </lineage>
</organism>